<feature type="compositionally biased region" description="Basic and acidic residues" evidence="1">
    <location>
        <begin position="322"/>
        <end position="337"/>
    </location>
</feature>
<feature type="region of interest" description="Disordered" evidence="1">
    <location>
        <begin position="182"/>
        <end position="204"/>
    </location>
</feature>
<dbReference type="InterPro" id="IPR045036">
    <property type="entry name" value="Spartin-like"/>
</dbReference>
<organism evidence="2 3">
    <name type="scientific">Digitaria exilis</name>
    <dbReference type="NCBI Taxonomy" id="1010633"/>
    <lineage>
        <taxon>Eukaryota</taxon>
        <taxon>Viridiplantae</taxon>
        <taxon>Streptophyta</taxon>
        <taxon>Embryophyta</taxon>
        <taxon>Tracheophyta</taxon>
        <taxon>Spermatophyta</taxon>
        <taxon>Magnoliopsida</taxon>
        <taxon>Liliopsida</taxon>
        <taxon>Poales</taxon>
        <taxon>Poaceae</taxon>
        <taxon>PACMAD clade</taxon>
        <taxon>Panicoideae</taxon>
        <taxon>Panicodae</taxon>
        <taxon>Paniceae</taxon>
        <taxon>Anthephorinae</taxon>
        <taxon>Digitaria</taxon>
    </lineage>
</organism>
<dbReference type="AlphaFoldDB" id="A0A835A2E8"/>
<dbReference type="Proteomes" id="UP000636709">
    <property type="component" value="Unassembled WGS sequence"/>
</dbReference>
<name>A0A835A2E8_9POAL</name>
<accession>A0A835A2E8</accession>
<protein>
    <submittedName>
        <fullName evidence="2">Uncharacterized protein</fullName>
    </submittedName>
</protein>
<evidence type="ECO:0000313" key="2">
    <source>
        <dbReference type="EMBL" id="KAF8648042.1"/>
    </source>
</evidence>
<dbReference type="GO" id="GO:0005886">
    <property type="term" value="C:plasma membrane"/>
    <property type="evidence" value="ECO:0007669"/>
    <property type="project" value="TreeGrafter"/>
</dbReference>
<evidence type="ECO:0000256" key="1">
    <source>
        <dbReference type="SAM" id="MobiDB-lite"/>
    </source>
</evidence>
<gene>
    <name evidence="2" type="ORF">HU200_065079</name>
</gene>
<comment type="caution">
    <text evidence="2">The sequence shown here is derived from an EMBL/GenBank/DDBJ whole genome shotgun (WGS) entry which is preliminary data.</text>
</comment>
<feature type="region of interest" description="Disordered" evidence="1">
    <location>
        <begin position="314"/>
        <end position="338"/>
    </location>
</feature>
<dbReference type="PANTHER" id="PTHR21068">
    <property type="entry name" value="SPARTIN"/>
    <property type="match status" value="1"/>
</dbReference>
<sequence length="375" mass="39260">MASREGGAAAAAATGRPALRVGRTREYRTGMDTELLAIDAGEHAAAAVSLFVLCGDRFEAAQLFRSGALSLHMLRVEGHPVSMASCTVGDHQWMLARDALVARVDARAFVFELPGFFYAVVVPANAAGGADRKCATMAEIFSRFCAYHDLTKAEGDDDDEAGEVNQNPWARAYARIQRLKRHTSSPATGHVTAADAHSDDRARQMERAVRTSAVVKLLTRSLLAGVLQPARHLTITLANAGGTSARASSAAAALPSKSVVSDLLDAIETNRAVPHRRGEARRGGGLGWWSLNVEGIMLLLRVVQAVRGRKHLAAAAGAPAVGEKRPRDEGPGGREGMRGGVLGGGGAFAGGAAARRWCGGRPRKLGNTVGACGSS</sequence>
<dbReference type="PANTHER" id="PTHR21068:SF49">
    <property type="entry name" value="SENESCENCE DOMAIN-CONTAINING PROTEIN"/>
    <property type="match status" value="1"/>
</dbReference>
<reference evidence="2" key="1">
    <citation type="submission" date="2020-07" db="EMBL/GenBank/DDBJ databases">
        <title>Genome sequence and genetic diversity analysis of an under-domesticated orphan crop, white fonio (Digitaria exilis).</title>
        <authorList>
            <person name="Bennetzen J.L."/>
            <person name="Chen S."/>
            <person name="Ma X."/>
            <person name="Wang X."/>
            <person name="Yssel A.E.J."/>
            <person name="Chaluvadi S.R."/>
            <person name="Johnson M."/>
            <person name="Gangashetty P."/>
            <person name="Hamidou F."/>
            <person name="Sanogo M.D."/>
            <person name="Zwaenepoel A."/>
            <person name="Wallace J."/>
            <person name="Van De Peer Y."/>
            <person name="Van Deynze A."/>
        </authorList>
    </citation>
    <scope>NUCLEOTIDE SEQUENCE</scope>
    <source>
        <tissue evidence="2">Leaves</tissue>
    </source>
</reference>
<dbReference type="OrthoDB" id="1902436at2759"/>
<evidence type="ECO:0000313" key="3">
    <source>
        <dbReference type="Proteomes" id="UP000636709"/>
    </source>
</evidence>
<dbReference type="EMBL" id="JACEFO010002821">
    <property type="protein sequence ID" value="KAF8648042.1"/>
    <property type="molecule type" value="Genomic_DNA"/>
</dbReference>
<proteinExistence type="predicted"/>
<keyword evidence="3" id="KW-1185">Reference proteome</keyword>
<dbReference type="Gramene" id="Dexi2B01G0015170.1">
    <property type="protein sequence ID" value="Dexi2B01G0015170.1:cds"/>
    <property type="gene ID" value="Dexi2B01G0015170"/>
</dbReference>